<sequence>MCDTLVALGNSTFDGSVIFGKNSDRPYDEVQLISYIPRTRHPKAMDLKCTYLSIPQITETAAVLLSQPWWMWGAEMGANEYGVVIGNEAVYSRELLKKIGLLGMDLLRLGLERGKSAKESLDVIVNLLEKHGQGGGCAYNDSSWRYHNSYIIADSKEAYVLETADEWWVVEKVIDVRSISNSLSIRGKGDFKKRGIIDHAINKGYCKDDQDFDFAVSFSGSLIPSIPSQYSREGKSNILLREGIGKIMPNLMMNFLRDHEAGICMHGGFESTGSQVSHLRNVKKSIHWFTGTTLPCVSNYKPYAFPIEGQKYYNSGPYSFVNPEWFWCKHQISKLIKRKIELRNIENASILSVADLMNQEEEISEEEFIEKMKVVNLEAWNRSHEMIN</sequence>
<dbReference type="GO" id="GO:0016805">
    <property type="term" value="F:dipeptidase activity"/>
    <property type="evidence" value="ECO:0007669"/>
    <property type="project" value="InterPro"/>
</dbReference>
<name>A0A0F9K532_9ZZZZ</name>
<dbReference type="AlphaFoldDB" id="A0A0F9K532"/>
<dbReference type="EMBL" id="LAZR01008695">
    <property type="protein sequence ID" value="KKM77118.1"/>
    <property type="molecule type" value="Genomic_DNA"/>
</dbReference>
<proteinExistence type="predicted"/>
<dbReference type="Gene3D" id="3.60.60.10">
    <property type="entry name" value="Penicillin V Acylase, Chain A"/>
    <property type="match status" value="1"/>
</dbReference>
<accession>A0A0F9K532</accession>
<comment type="caution">
    <text evidence="1">The sequence shown here is derived from an EMBL/GenBank/DDBJ whole genome shotgun (WGS) entry which is preliminary data.</text>
</comment>
<dbReference type="PANTHER" id="PTHR12994:SF17">
    <property type="entry name" value="LD30995P"/>
    <property type="match status" value="1"/>
</dbReference>
<evidence type="ECO:0000313" key="1">
    <source>
        <dbReference type="EMBL" id="KKM77118.1"/>
    </source>
</evidence>
<organism evidence="1">
    <name type="scientific">marine sediment metagenome</name>
    <dbReference type="NCBI Taxonomy" id="412755"/>
    <lineage>
        <taxon>unclassified sequences</taxon>
        <taxon>metagenomes</taxon>
        <taxon>ecological metagenomes</taxon>
    </lineage>
</organism>
<protein>
    <recommendedName>
        <fullName evidence="2">Peptidase C69</fullName>
    </recommendedName>
</protein>
<gene>
    <name evidence="1" type="ORF">LCGC14_1373270</name>
</gene>
<evidence type="ECO:0008006" key="2">
    <source>
        <dbReference type="Google" id="ProtNLM"/>
    </source>
</evidence>
<dbReference type="InterPro" id="IPR005322">
    <property type="entry name" value="Peptidase_C69"/>
</dbReference>
<dbReference type="GO" id="GO:0006508">
    <property type="term" value="P:proteolysis"/>
    <property type="evidence" value="ECO:0007669"/>
    <property type="project" value="InterPro"/>
</dbReference>
<dbReference type="PANTHER" id="PTHR12994">
    <property type="entry name" value="SECERNIN"/>
    <property type="match status" value="1"/>
</dbReference>
<reference evidence="1" key="1">
    <citation type="journal article" date="2015" name="Nature">
        <title>Complex archaea that bridge the gap between prokaryotes and eukaryotes.</title>
        <authorList>
            <person name="Spang A."/>
            <person name="Saw J.H."/>
            <person name="Jorgensen S.L."/>
            <person name="Zaremba-Niedzwiedzka K."/>
            <person name="Martijn J."/>
            <person name="Lind A.E."/>
            <person name="van Eijk R."/>
            <person name="Schleper C."/>
            <person name="Guy L."/>
            <person name="Ettema T.J."/>
        </authorList>
    </citation>
    <scope>NUCLEOTIDE SEQUENCE</scope>
</reference>
<dbReference type="GO" id="GO:0070004">
    <property type="term" value="F:cysteine-type exopeptidase activity"/>
    <property type="evidence" value="ECO:0007669"/>
    <property type="project" value="InterPro"/>
</dbReference>